<feature type="domain" description="F-box" evidence="2">
    <location>
        <begin position="18"/>
        <end position="59"/>
    </location>
</feature>
<keyword evidence="1" id="KW-0812">Transmembrane</keyword>
<dbReference type="Proteomes" id="UP000238479">
    <property type="component" value="Chromosome 5"/>
</dbReference>
<dbReference type="Pfam" id="PF00646">
    <property type="entry name" value="F-box"/>
    <property type="match status" value="1"/>
</dbReference>
<dbReference type="OMA" id="HEMEVAK"/>
<dbReference type="AlphaFoldDB" id="A0A2P6Q9L0"/>
<keyword evidence="5" id="KW-1185">Reference proteome</keyword>
<dbReference type="PANTHER" id="PTHR31900:SF34">
    <property type="entry name" value="EMB|CAB62440.1-RELATED"/>
    <property type="match status" value="1"/>
</dbReference>
<name>A0A2P6Q9L0_ROSCH</name>
<evidence type="ECO:0000313" key="5">
    <source>
        <dbReference type="Proteomes" id="UP000238479"/>
    </source>
</evidence>
<dbReference type="SUPFAM" id="SSF52047">
    <property type="entry name" value="RNI-like"/>
    <property type="match status" value="1"/>
</dbReference>
<keyword evidence="1" id="KW-1133">Transmembrane helix</keyword>
<feature type="transmembrane region" description="Helical" evidence="1">
    <location>
        <begin position="21"/>
        <end position="40"/>
    </location>
</feature>
<dbReference type="Pfam" id="PF24758">
    <property type="entry name" value="LRR_At5g56370"/>
    <property type="match status" value="1"/>
</dbReference>
<reference evidence="4 5" key="1">
    <citation type="journal article" date="2018" name="Nat. Genet.">
        <title>The Rosa genome provides new insights in the design of modern roses.</title>
        <authorList>
            <person name="Bendahmane M."/>
        </authorList>
    </citation>
    <scope>NUCLEOTIDE SEQUENCE [LARGE SCALE GENOMIC DNA]</scope>
    <source>
        <strain evidence="5">cv. Old Blush</strain>
    </source>
</reference>
<evidence type="ECO:0000256" key="1">
    <source>
        <dbReference type="SAM" id="Phobius"/>
    </source>
</evidence>
<dbReference type="EMBL" id="PDCK01000043">
    <property type="protein sequence ID" value="PRQ30869.1"/>
    <property type="molecule type" value="Genomic_DNA"/>
</dbReference>
<gene>
    <name evidence="4" type="ORF">RchiOBHm_Chr5g0029291</name>
</gene>
<dbReference type="InterPro" id="IPR036047">
    <property type="entry name" value="F-box-like_dom_sf"/>
</dbReference>
<comment type="caution">
    <text evidence="4">The sequence shown here is derived from an EMBL/GenBank/DDBJ whole genome shotgun (WGS) entry which is preliminary data.</text>
</comment>
<sequence length="478" mass="55550">MDSESKRQQQGVDRISALPDALVCHILSFLPTIYAVWTTLLSRRWNNLWRSLPNLDFNDEDFPTKRTDRFMKFVGRVLSSRGSSDIRKICLHIHHCENFSTGDFSRVQRWIRAAIRHNIVELDLSLWFQYRKNDEFKMPLSLFKCKTLEVLSLHSNCITYPAATGGCFPCLKVLYVSDFDDDSMQKLFSHFPVLEELTIDAHLSFYNVLNIKISAPELKTLRILLDYPSNNYKRPNNIFINAPKLENLEVTDGVLTNYILESAKCPERTKIVYNDRCLIADDVCFRDKDDVFEDEAPRFTNRAAALLTKVHNVKFLSLDARPKCLEAWCVPALENLGKLELALRDCYNWELLTELLKRSPKMEYLGLEHRNTSFDEWEIPECKWNPPEFVPICLSSSLKTICVKGFKGGQHEMEVAKYLLKYGEVLNTMIISTKNRFNRQDGHPYKTEEELCEEFCVCQKGSKICQVNLIYDAGSYFY</sequence>
<evidence type="ECO:0000259" key="3">
    <source>
        <dbReference type="SMART" id="SM00579"/>
    </source>
</evidence>
<dbReference type="SMART" id="SM00256">
    <property type="entry name" value="FBOX"/>
    <property type="match status" value="1"/>
</dbReference>
<keyword evidence="1" id="KW-0472">Membrane</keyword>
<dbReference type="Gramene" id="PRQ30869">
    <property type="protein sequence ID" value="PRQ30869"/>
    <property type="gene ID" value="RchiOBHm_Chr5g0029291"/>
</dbReference>
<dbReference type="InterPro" id="IPR055411">
    <property type="entry name" value="LRR_FXL15/At3g58940/PEG3-like"/>
</dbReference>
<dbReference type="SUPFAM" id="SSF81383">
    <property type="entry name" value="F-box domain"/>
    <property type="match status" value="1"/>
</dbReference>
<evidence type="ECO:0000259" key="2">
    <source>
        <dbReference type="SMART" id="SM00256"/>
    </source>
</evidence>
<dbReference type="Gene3D" id="1.20.1280.50">
    <property type="match status" value="1"/>
</dbReference>
<evidence type="ECO:0000313" key="4">
    <source>
        <dbReference type="EMBL" id="PRQ30869.1"/>
    </source>
</evidence>
<dbReference type="InterPro" id="IPR001810">
    <property type="entry name" value="F-box_dom"/>
</dbReference>
<proteinExistence type="predicted"/>
<dbReference type="STRING" id="74649.A0A2P6Q9L0"/>
<dbReference type="InterPro" id="IPR053781">
    <property type="entry name" value="F-box_AtFBL13-like"/>
</dbReference>
<dbReference type="OrthoDB" id="1161370at2759"/>
<dbReference type="Pfam" id="PF08387">
    <property type="entry name" value="FBD"/>
    <property type="match status" value="1"/>
</dbReference>
<dbReference type="InterPro" id="IPR050232">
    <property type="entry name" value="FBL13/AtMIF1-like"/>
</dbReference>
<dbReference type="PANTHER" id="PTHR31900">
    <property type="entry name" value="F-BOX/RNI SUPERFAMILY PROTEIN-RELATED"/>
    <property type="match status" value="1"/>
</dbReference>
<protein>
    <submittedName>
        <fullName evidence="4">Putative F-box domain, FBD domain, leucine-rich repeat domain, L domain-containing protein</fullName>
    </submittedName>
</protein>
<dbReference type="SMART" id="SM00579">
    <property type="entry name" value="FBD"/>
    <property type="match status" value="1"/>
</dbReference>
<organism evidence="4 5">
    <name type="scientific">Rosa chinensis</name>
    <name type="common">China rose</name>
    <dbReference type="NCBI Taxonomy" id="74649"/>
    <lineage>
        <taxon>Eukaryota</taxon>
        <taxon>Viridiplantae</taxon>
        <taxon>Streptophyta</taxon>
        <taxon>Embryophyta</taxon>
        <taxon>Tracheophyta</taxon>
        <taxon>Spermatophyta</taxon>
        <taxon>Magnoliopsida</taxon>
        <taxon>eudicotyledons</taxon>
        <taxon>Gunneridae</taxon>
        <taxon>Pentapetalae</taxon>
        <taxon>rosids</taxon>
        <taxon>fabids</taxon>
        <taxon>Rosales</taxon>
        <taxon>Rosaceae</taxon>
        <taxon>Rosoideae</taxon>
        <taxon>Rosoideae incertae sedis</taxon>
        <taxon>Rosa</taxon>
    </lineage>
</organism>
<dbReference type="Gene3D" id="3.80.10.10">
    <property type="entry name" value="Ribonuclease Inhibitor"/>
    <property type="match status" value="1"/>
</dbReference>
<dbReference type="CDD" id="cd22160">
    <property type="entry name" value="F-box_AtFBL13-like"/>
    <property type="match status" value="1"/>
</dbReference>
<dbReference type="InterPro" id="IPR032675">
    <property type="entry name" value="LRR_dom_sf"/>
</dbReference>
<feature type="domain" description="FBD" evidence="3">
    <location>
        <begin position="392"/>
        <end position="470"/>
    </location>
</feature>
<dbReference type="InterPro" id="IPR006566">
    <property type="entry name" value="FBD"/>
</dbReference>
<accession>A0A2P6Q9L0</accession>